<dbReference type="InterPro" id="IPR007345">
    <property type="entry name" value="Polysacch_pyruvyl_Trfase"/>
</dbReference>
<evidence type="ECO:0000313" key="2">
    <source>
        <dbReference type="EMBL" id="GEP95484.1"/>
    </source>
</evidence>
<dbReference type="Proteomes" id="UP000321436">
    <property type="component" value="Unassembled WGS sequence"/>
</dbReference>
<sequence>MRDYKRIGILTYRSVYNFGANLQAMSTAGYLRKQGYDPIFINWIPFDLEKQYLNAVPVEQAEAHHAVQDMHLPATALCRTDQDIADAIEKYNIKGIITGSDAVMQHRPVPLKQRLYLSRNVKPPTSDRMFPNPFWGSFFPLLKEPVPLAIMSASSQNAPYKLFEEEKKQGMRTNLDYFSYISVRDKWTQGLVKYVTRGAVIPPVTPDPVFAFNHNIDESLYSKQLIERFNLPEKYLLISFKKKSVPDEWMRTFRRLAEAEGYTLVGLTYPEGFADYGLDINIRIPIDPLEWYSLIRHSGGYIGHNMHPIIVSLHNGVPFFSFDNYGIVKYRFFVNKDSSKIYHILDKAGFLENRCSVLGYSPEKVSPAQVLDRIVRFDRQRCLAFSAAYYHEYVEMMAGIESALEHQHSNLLVS</sequence>
<reference evidence="2 3" key="1">
    <citation type="submission" date="2019-07" db="EMBL/GenBank/DDBJ databases">
        <title>Whole genome shotgun sequence of Chitinophaga cymbidii NBRC 109752.</title>
        <authorList>
            <person name="Hosoyama A."/>
            <person name="Uohara A."/>
            <person name="Ohji S."/>
            <person name="Ichikawa N."/>
        </authorList>
    </citation>
    <scope>NUCLEOTIDE SEQUENCE [LARGE SCALE GENOMIC DNA]</scope>
    <source>
        <strain evidence="2 3">NBRC 109752</strain>
    </source>
</reference>
<keyword evidence="3" id="KW-1185">Reference proteome</keyword>
<dbReference type="AlphaFoldDB" id="A0A512RIH9"/>
<accession>A0A512RIH9</accession>
<feature type="domain" description="Polysaccharide pyruvyl transferase" evidence="1">
    <location>
        <begin position="17"/>
        <end position="324"/>
    </location>
</feature>
<dbReference type="OrthoDB" id="9799278at2"/>
<evidence type="ECO:0000259" key="1">
    <source>
        <dbReference type="Pfam" id="PF04230"/>
    </source>
</evidence>
<dbReference type="EMBL" id="BKAU01000001">
    <property type="protein sequence ID" value="GEP95484.1"/>
    <property type="molecule type" value="Genomic_DNA"/>
</dbReference>
<dbReference type="Pfam" id="PF04230">
    <property type="entry name" value="PS_pyruv_trans"/>
    <property type="match status" value="1"/>
</dbReference>
<proteinExistence type="predicted"/>
<name>A0A512RIH9_9BACT</name>
<organism evidence="2 3">
    <name type="scientific">Chitinophaga cymbidii</name>
    <dbReference type="NCBI Taxonomy" id="1096750"/>
    <lineage>
        <taxon>Bacteria</taxon>
        <taxon>Pseudomonadati</taxon>
        <taxon>Bacteroidota</taxon>
        <taxon>Chitinophagia</taxon>
        <taxon>Chitinophagales</taxon>
        <taxon>Chitinophagaceae</taxon>
        <taxon>Chitinophaga</taxon>
    </lineage>
</organism>
<evidence type="ECO:0000313" key="3">
    <source>
        <dbReference type="Proteomes" id="UP000321436"/>
    </source>
</evidence>
<protein>
    <recommendedName>
        <fullName evidence="1">Polysaccharide pyruvyl transferase domain-containing protein</fullName>
    </recommendedName>
</protein>
<dbReference type="RefSeq" id="WP_146859769.1">
    <property type="nucleotide sequence ID" value="NZ_BKAU01000001.1"/>
</dbReference>
<comment type="caution">
    <text evidence="2">The sequence shown here is derived from an EMBL/GenBank/DDBJ whole genome shotgun (WGS) entry which is preliminary data.</text>
</comment>
<gene>
    <name evidence="2" type="ORF">CCY01nite_17440</name>
</gene>